<sequence length="265" mass="28438">MTLAVLAVQNSSLVRNSPKKSLPLPITLDYDNHGSAETSWISDSHSEQLDAENLMLAPASCTNDQRNTSSLITPKMVSPVITNRFSHNPYMIRHVITDIGSRVKGVEARHQKERQEHCALPRPIAPDNIDNLVEVVTPVAGPAVMCCYYKQRGTCKMGTACWHGHEGHASTPCHYGSKCKAGHAHLSNGAAGPKPAATPAPPKSAPRSAGGQAPTSSSTTVDPLAVCRLCNATSLYLQVIPVYNGDRMERATRAMCPTCKGAFLM</sequence>
<evidence type="ECO:0000256" key="2">
    <source>
        <dbReference type="SAM" id="MobiDB-lite"/>
    </source>
</evidence>
<reference evidence="5" key="1">
    <citation type="submission" date="2015-09" db="EMBL/GenBank/DDBJ databases">
        <authorList>
            <consortium name="Pathogen Informatics"/>
        </authorList>
    </citation>
    <scope>NUCLEOTIDE SEQUENCE [LARGE SCALE GENOMIC DNA]</scope>
    <source>
        <strain evidence="5">Lake Konstanz</strain>
    </source>
</reference>
<evidence type="ECO:0000313" key="5">
    <source>
        <dbReference type="Proteomes" id="UP000051952"/>
    </source>
</evidence>
<protein>
    <recommendedName>
        <fullName evidence="3">C3H1-type domain-containing protein</fullName>
    </recommendedName>
</protein>
<organism evidence="4 5">
    <name type="scientific">Bodo saltans</name>
    <name type="common">Flagellated protozoan</name>
    <dbReference type="NCBI Taxonomy" id="75058"/>
    <lineage>
        <taxon>Eukaryota</taxon>
        <taxon>Discoba</taxon>
        <taxon>Euglenozoa</taxon>
        <taxon>Kinetoplastea</taxon>
        <taxon>Metakinetoplastina</taxon>
        <taxon>Eubodonida</taxon>
        <taxon>Bodonidae</taxon>
        <taxon>Bodo</taxon>
    </lineage>
</organism>
<evidence type="ECO:0000256" key="1">
    <source>
        <dbReference type="PROSITE-ProRule" id="PRU00723"/>
    </source>
</evidence>
<feature type="domain" description="C3H1-type" evidence="3">
    <location>
        <begin position="140"/>
        <end position="168"/>
    </location>
</feature>
<keyword evidence="1" id="KW-0862">Zinc</keyword>
<dbReference type="EMBL" id="CYKH01000450">
    <property type="protein sequence ID" value="CUF92361.1"/>
    <property type="molecule type" value="Genomic_DNA"/>
</dbReference>
<feature type="region of interest" description="Disordered" evidence="2">
    <location>
        <begin position="190"/>
        <end position="219"/>
    </location>
</feature>
<accession>A0A0S4IVR3</accession>
<dbReference type="GO" id="GO:0008270">
    <property type="term" value="F:zinc ion binding"/>
    <property type="evidence" value="ECO:0007669"/>
    <property type="project" value="UniProtKB-KW"/>
</dbReference>
<dbReference type="AlphaFoldDB" id="A0A0S4IVR3"/>
<dbReference type="VEuPathDB" id="TriTrypDB:BSAL_67280"/>
<feature type="zinc finger region" description="C3H1-type" evidence="1">
    <location>
        <begin position="140"/>
        <end position="168"/>
    </location>
</feature>
<dbReference type="InterPro" id="IPR000571">
    <property type="entry name" value="Znf_CCCH"/>
</dbReference>
<evidence type="ECO:0000313" key="4">
    <source>
        <dbReference type="EMBL" id="CUF92361.1"/>
    </source>
</evidence>
<gene>
    <name evidence="4" type="ORF">BSAL_67280</name>
</gene>
<name>A0A0S4IVR3_BODSA</name>
<evidence type="ECO:0000259" key="3">
    <source>
        <dbReference type="PROSITE" id="PS50103"/>
    </source>
</evidence>
<dbReference type="PROSITE" id="PS50103">
    <property type="entry name" value="ZF_C3H1"/>
    <property type="match status" value="1"/>
</dbReference>
<dbReference type="Proteomes" id="UP000051952">
    <property type="component" value="Unassembled WGS sequence"/>
</dbReference>
<proteinExistence type="predicted"/>
<keyword evidence="1" id="KW-0479">Metal-binding</keyword>
<keyword evidence="1" id="KW-0863">Zinc-finger</keyword>
<keyword evidence="5" id="KW-1185">Reference proteome</keyword>